<dbReference type="InterPro" id="IPR007527">
    <property type="entry name" value="Znf_SWIM"/>
</dbReference>
<name>A0A6G0X3P3_APHCR</name>
<dbReference type="AlphaFoldDB" id="A0A6G0X3P3"/>
<evidence type="ECO:0000259" key="2">
    <source>
        <dbReference type="PROSITE" id="PS50966"/>
    </source>
</evidence>
<gene>
    <name evidence="3" type="ORF">FWK35_00027895</name>
</gene>
<proteinExistence type="predicted"/>
<dbReference type="OrthoDB" id="6597347at2759"/>
<keyword evidence="1" id="KW-0479">Metal-binding</keyword>
<evidence type="ECO:0000313" key="3">
    <source>
        <dbReference type="EMBL" id="KAF0734469.1"/>
    </source>
</evidence>
<keyword evidence="1" id="KW-0862">Zinc</keyword>
<dbReference type="EMBL" id="VUJU01008188">
    <property type="protein sequence ID" value="KAF0734469.1"/>
    <property type="molecule type" value="Genomic_DNA"/>
</dbReference>
<accession>A0A6G0X3P3</accession>
<dbReference type="GO" id="GO:0008270">
    <property type="term" value="F:zinc ion binding"/>
    <property type="evidence" value="ECO:0007669"/>
    <property type="project" value="UniProtKB-KW"/>
</dbReference>
<protein>
    <submittedName>
        <fullName evidence="3">SWIM-type domain-containing protein</fullName>
    </submittedName>
</protein>
<keyword evidence="4" id="KW-1185">Reference proteome</keyword>
<feature type="domain" description="SWIM-type" evidence="2">
    <location>
        <begin position="130"/>
        <end position="161"/>
    </location>
</feature>
<organism evidence="3 4">
    <name type="scientific">Aphis craccivora</name>
    <name type="common">Cowpea aphid</name>
    <dbReference type="NCBI Taxonomy" id="307492"/>
    <lineage>
        <taxon>Eukaryota</taxon>
        <taxon>Metazoa</taxon>
        <taxon>Ecdysozoa</taxon>
        <taxon>Arthropoda</taxon>
        <taxon>Hexapoda</taxon>
        <taxon>Insecta</taxon>
        <taxon>Pterygota</taxon>
        <taxon>Neoptera</taxon>
        <taxon>Paraneoptera</taxon>
        <taxon>Hemiptera</taxon>
        <taxon>Sternorrhyncha</taxon>
        <taxon>Aphidomorpha</taxon>
        <taxon>Aphidoidea</taxon>
        <taxon>Aphididae</taxon>
        <taxon>Aphidini</taxon>
        <taxon>Aphis</taxon>
        <taxon>Aphis</taxon>
    </lineage>
</organism>
<evidence type="ECO:0000256" key="1">
    <source>
        <dbReference type="PROSITE-ProRule" id="PRU00325"/>
    </source>
</evidence>
<comment type="caution">
    <text evidence="3">The sequence shown here is derived from an EMBL/GenBank/DDBJ whole genome shotgun (WGS) entry which is preliminary data.</text>
</comment>
<sequence>MSTKFNNFVQRFEKNYNRKEQWIKFYRLHILYRNHETNNYAEASIRVIKDILLSRTKEYNAVTLVDFIINVGENYFTLRLLDHAHERHSESHRFYSKLCSKIRHIVKNDVKQINNCTYSIPSESNPKVVYIINTEMGICSCKIGCAGAFCKHQAWIHENLKVQLPNLPPITLVERHALGILALGDKCPEAAFFLSLKESLPDTSANNEITEITHMGNDIEQNSNNEIIEPTNSAKTIYFNVSNNTELIAETDAEWLRLQKMIPSLPLIILQKLAKNLKNIKTNQQFTNFIHSVNTSARTINRRGKIRVQPTSISRRKGNVTRGSKRIPAGRRPEHYVVKGNIRRPHNLDQNILKSKPNAKKHGRGH</sequence>
<dbReference type="PROSITE" id="PS50966">
    <property type="entry name" value="ZF_SWIM"/>
    <property type="match status" value="1"/>
</dbReference>
<evidence type="ECO:0000313" key="4">
    <source>
        <dbReference type="Proteomes" id="UP000478052"/>
    </source>
</evidence>
<keyword evidence="1" id="KW-0863">Zinc-finger</keyword>
<reference evidence="3 4" key="1">
    <citation type="submission" date="2019-08" db="EMBL/GenBank/DDBJ databases">
        <title>Whole genome of Aphis craccivora.</title>
        <authorList>
            <person name="Voronova N.V."/>
            <person name="Shulinski R.S."/>
            <person name="Bandarenka Y.V."/>
            <person name="Zhorov D.G."/>
            <person name="Warner D."/>
        </authorList>
    </citation>
    <scope>NUCLEOTIDE SEQUENCE [LARGE SCALE GENOMIC DNA]</scope>
    <source>
        <strain evidence="3">180601</strain>
        <tissue evidence="3">Whole Body</tissue>
    </source>
</reference>
<dbReference type="PANTHER" id="PTHR35385:SF2">
    <property type="entry name" value="PROTEIN B, PUTATIVE-RELATED"/>
    <property type="match status" value="1"/>
</dbReference>
<dbReference type="PANTHER" id="PTHR35385">
    <property type="entry name" value="PROTEIN B, PUTATIVE-RELATED-RELATED"/>
    <property type="match status" value="1"/>
</dbReference>
<dbReference type="Proteomes" id="UP000478052">
    <property type="component" value="Unassembled WGS sequence"/>
</dbReference>